<protein>
    <submittedName>
        <fullName evidence="3">Uncharacterized protein YjiS (DUF1127 family)</fullName>
    </submittedName>
</protein>
<name>A0ABS4ELZ7_9HYPH</name>
<reference evidence="3 4" key="1">
    <citation type="submission" date="2021-03" db="EMBL/GenBank/DDBJ databases">
        <title>Genomic Encyclopedia of Type Strains, Phase IV (KMG-IV): sequencing the most valuable type-strain genomes for metagenomic binning, comparative biology and taxonomic classification.</title>
        <authorList>
            <person name="Goeker M."/>
        </authorList>
    </citation>
    <scope>NUCLEOTIDE SEQUENCE [LARGE SCALE GENOMIC DNA]</scope>
    <source>
        <strain evidence="3 4">DSM 26427</strain>
    </source>
</reference>
<sequence length="139" mass="15701">MKNEAHVIGDRVPNERDLVLELKLALLSIEDEEAIGVPALATRFPRPRRFLGFVVRTLRERRNRLALLELSDDQLKDIGLSRCQACGEYSRYRQANPSESAEANSTTSQPEDSPDLSSPMHPFPVWRVFGGQQKEKPDG</sequence>
<keyword evidence="4" id="KW-1185">Reference proteome</keyword>
<feature type="region of interest" description="Disordered" evidence="1">
    <location>
        <begin position="92"/>
        <end position="139"/>
    </location>
</feature>
<feature type="domain" description="YjiS-like" evidence="2">
    <location>
        <begin position="59"/>
        <end position="85"/>
    </location>
</feature>
<feature type="compositionally biased region" description="Polar residues" evidence="1">
    <location>
        <begin position="93"/>
        <end position="111"/>
    </location>
</feature>
<organism evidence="3 4">
    <name type="scientific">Rhizobium herbae</name>
    <dbReference type="NCBI Taxonomy" id="508661"/>
    <lineage>
        <taxon>Bacteria</taxon>
        <taxon>Pseudomonadati</taxon>
        <taxon>Pseudomonadota</taxon>
        <taxon>Alphaproteobacteria</taxon>
        <taxon>Hyphomicrobiales</taxon>
        <taxon>Rhizobiaceae</taxon>
        <taxon>Rhizobium/Agrobacterium group</taxon>
        <taxon>Rhizobium</taxon>
    </lineage>
</organism>
<dbReference type="InterPro" id="IPR009506">
    <property type="entry name" value="YjiS-like"/>
</dbReference>
<evidence type="ECO:0000259" key="2">
    <source>
        <dbReference type="Pfam" id="PF06568"/>
    </source>
</evidence>
<proteinExistence type="predicted"/>
<evidence type="ECO:0000313" key="4">
    <source>
        <dbReference type="Proteomes" id="UP000823786"/>
    </source>
</evidence>
<comment type="caution">
    <text evidence="3">The sequence shown here is derived from an EMBL/GenBank/DDBJ whole genome shotgun (WGS) entry which is preliminary data.</text>
</comment>
<dbReference type="Pfam" id="PF06568">
    <property type="entry name" value="YjiS-like"/>
    <property type="match status" value="1"/>
</dbReference>
<evidence type="ECO:0000313" key="3">
    <source>
        <dbReference type="EMBL" id="MBP1858967.1"/>
    </source>
</evidence>
<dbReference type="Proteomes" id="UP000823786">
    <property type="component" value="Unassembled WGS sequence"/>
</dbReference>
<dbReference type="EMBL" id="JAGGJV010000004">
    <property type="protein sequence ID" value="MBP1858967.1"/>
    <property type="molecule type" value="Genomic_DNA"/>
</dbReference>
<accession>A0ABS4ELZ7</accession>
<evidence type="ECO:0000256" key="1">
    <source>
        <dbReference type="SAM" id="MobiDB-lite"/>
    </source>
</evidence>
<gene>
    <name evidence="3" type="ORF">J2Z75_002479</name>
</gene>